<evidence type="ECO:0000313" key="4">
    <source>
        <dbReference type="Proteomes" id="UP000324748"/>
    </source>
</evidence>
<evidence type="ECO:0000313" key="3">
    <source>
        <dbReference type="EMBL" id="KAA1092521.1"/>
    </source>
</evidence>
<proteinExistence type="predicted"/>
<reference evidence="3 4" key="1">
    <citation type="submission" date="2019-05" db="EMBL/GenBank/DDBJ databases">
        <title>Emergence of the Ug99 lineage of the wheat stem rust pathogen through somatic hybridization.</title>
        <authorList>
            <person name="Li F."/>
            <person name="Upadhyaya N.M."/>
            <person name="Sperschneider J."/>
            <person name="Matny O."/>
            <person name="Nguyen-Phuc H."/>
            <person name="Mago R."/>
            <person name="Raley C."/>
            <person name="Miller M.E."/>
            <person name="Silverstein K.A.T."/>
            <person name="Henningsen E."/>
            <person name="Hirsch C.D."/>
            <person name="Visser B."/>
            <person name="Pretorius Z.A."/>
            <person name="Steffenson B.J."/>
            <person name="Schwessinger B."/>
            <person name="Dodds P.N."/>
            <person name="Figueroa M."/>
        </authorList>
    </citation>
    <scope>NUCLEOTIDE SEQUENCE [LARGE SCALE GENOMIC DNA]</scope>
    <source>
        <strain evidence="3">21-0</strain>
    </source>
</reference>
<feature type="compositionally biased region" description="Polar residues" evidence="1">
    <location>
        <begin position="84"/>
        <end position="94"/>
    </location>
</feature>
<dbReference type="EMBL" id="VSWC01000080">
    <property type="protein sequence ID" value="KAA1092521.1"/>
    <property type="molecule type" value="Genomic_DNA"/>
</dbReference>
<gene>
    <name evidence="3" type="ORF">PGT21_006006</name>
</gene>
<feature type="signal peptide" evidence="2">
    <location>
        <begin position="1"/>
        <end position="21"/>
    </location>
</feature>
<dbReference type="AlphaFoldDB" id="A0A5B0NTH7"/>
<accession>A0A5B0NTH7</accession>
<feature type="region of interest" description="Disordered" evidence="1">
    <location>
        <begin position="69"/>
        <end position="94"/>
    </location>
</feature>
<evidence type="ECO:0000256" key="1">
    <source>
        <dbReference type="SAM" id="MobiDB-lite"/>
    </source>
</evidence>
<feature type="chain" id="PRO_5022836242" evidence="2">
    <location>
        <begin position="22"/>
        <end position="94"/>
    </location>
</feature>
<comment type="caution">
    <text evidence="3">The sequence shown here is derived from an EMBL/GenBank/DDBJ whole genome shotgun (WGS) entry which is preliminary data.</text>
</comment>
<keyword evidence="2" id="KW-0732">Signal</keyword>
<protein>
    <submittedName>
        <fullName evidence="3">Uncharacterized protein</fullName>
    </submittedName>
</protein>
<sequence length="94" mass="10456">MSSKLILVAWLLAASLPAAFGQNYLLQRGGGLRPKPLANQPCFAAIVAAPRTQDLRSSLNLDNNHHHHFCQQQSHHQQHHHQQSPSTLTVIQLI</sequence>
<organism evidence="3 4">
    <name type="scientific">Puccinia graminis f. sp. tritici</name>
    <dbReference type="NCBI Taxonomy" id="56615"/>
    <lineage>
        <taxon>Eukaryota</taxon>
        <taxon>Fungi</taxon>
        <taxon>Dikarya</taxon>
        <taxon>Basidiomycota</taxon>
        <taxon>Pucciniomycotina</taxon>
        <taxon>Pucciniomycetes</taxon>
        <taxon>Pucciniales</taxon>
        <taxon>Pucciniaceae</taxon>
        <taxon>Puccinia</taxon>
    </lineage>
</organism>
<evidence type="ECO:0000256" key="2">
    <source>
        <dbReference type="SAM" id="SignalP"/>
    </source>
</evidence>
<name>A0A5B0NTH7_PUCGR</name>
<keyword evidence="4" id="KW-1185">Reference proteome</keyword>
<dbReference type="Proteomes" id="UP000324748">
    <property type="component" value="Unassembled WGS sequence"/>
</dbReference>